<keyword evidence="3" id="KW-1185">Reference proteome</keyword>
<dbReference type="AlphaFoldDB" id="A0A4U6V5I9"/>
<dbReference type="Proteomes" id="UP000298652">
    <property type="component" value="Chromosome 5"/>
</dbReference>
<dbReference type="EMBL" id="CM016556">
    <property type="protein sequence ID" value="TKW19067.1"/>
    <property type="molecule type" value="Genomic_DNA"/>
</dbReference>
<accession>A0A4U6V5I9</accession>
<gene>
    <name evidence="2" type="ORF">SEVIR_5G473733v2</name>
</gene>
<protein>
    <submittedName>
        <fullName evidence="2">Uncharacterized protein</fullName>
    </submittedName>
</protein>
<reference evidence="2" key="1">
    <citation type="submission" date="2019-03" db="EMBL/GenBank/DDBJ databases">
        <title>WGS assembly of Setaria viridis.</title>
        <authorList>
            <person name="Huang P."/>
            <person name="Jenkins J."/>
            <person name="Grimwood J."/>
            <person name="Barry K."/>
            <person name="Healey A."/>
            <person name="Mamidi S."/>
            <person name="Sreedasyam A."/>
            <person name="Shu S."/>
            <person name="Feldman M."/>
            <person name="Wu J."/>
            <person name="Yu Y."/>
            <person name="Chen C."/>
            <person name="Johnson J."/>
            <person name="Rokhsar D."/>
            <person name="Baxter I."/>
            <person name="Schmutz J."/>
            <person name="Brutnell T."/>
            <person name="Kellogg E."/>
        </authorList>
    </citation>
    <scope>NUCLEOTIDE SEQUENCE [LARGE SCALE GENOMIC DNA]</scope>
</reference>
<feature type="region of interest" description="Disordered" evidence="1">
    <location>
        <begin position="1"/>
        <end position="31"/>
    </location>
</feature>
<evidence type="ECO:0000256" key="1">
    <source>
        <dbReference type="SAM" id="MobiDB-lite"/>
    </source>
</evidence>
<proteinExistence type="predicted"/>
<dbReference type="Gramene" id="TKW19067">
    <property type="protein sequence ID" value="TKW19067"/>
    <property type="gene ID" value="SEVIR_5G473733v2"/>
</dbReference>
<evidence type="ECO:0000313" key="2">
    <source>
        <dbReference type="EMBL" id="TKW19067.1"/>
    </source>
</evidence>
<sequence length="31" mass="3449">MQASFQSSYSFPIASHRQQQPPSSITKKALP</sequence>
<organism evidence="2 3">
    <name type="scientific">Setaria viridis</name>
    <name type="common">Green bristlegrass</name>
    <name type="synonym">Setaria italica subsp. viridis</name>
    <dbReference type="NCBI Taxonomy" id="4556"/>
    <lineage>
        <taxon>Eukaryota</taxon>
        <taxon>Viridiplantae</taxon>
        <taxon>Streptophyta</taxon>
        <taxon>Embryophyta</taxon>
        <taxon>Tracheophyta</taxon>
        <taxon>Spermatophyta</taxon>
        <taxon>Magnoliopsida</taxon>
        <taxon>Liliopsida</taxon>
        <taxon>Poales</taxon>
        <taxon>Poaceae</taxon>
        <taxon>PACMAD clade</taxon>
        <taxon>Panicoideae</taxon>
        <taxon>Panicodae</taxon>
        <taxon>Paniceae</taxon>
        <taxon>Cenchrinae</taxon>
        <taxon>Setaria</taxon>
    </lineage>
</organism>
<name>A0A4U6V5I9_SETVI</name>
<evidence type="ECO:0000313" key="3">
    <source>
        <dbReference type="Proteomes" id="UP000298652"/>
    </source>
</evidence>